<dbReference type="Proteomes" id="UP001152561">
    <property type="component" value="Unassembled WGS sequence"/>
</dbReference>
<organism evidence="2 3">
    <name type="scientific">Anisodus acutangulus</name>
    <dbReference type="NCBI Taxonomy" id="402998"/>
    <lineage>
        <taxon>Eukaryota</taxon>
        <taxon>Viridiplantae</taxon>
        <taxon>Streptophyta</taxon>
        <taxon>Embryophyta</taxon>
        <taxon>Tracheophyta</taxon>
        <taxon>Spermatophyta</taxon>
        <taxon>Magnoliopsida</taxon>
        <taxon>eudicotyledons</taxon>
        <taxon>Gunneridae</taxon>
        <taxon>Pentapetalae</taxon>
        <taxon>asterids</taxon>
        <taxon>lamiids</taxon>
        <taxon>Solanales</taxon>
        <taxon>Solanaceae</taxon>
        <taxon>Solanoideae</taxon>
        <taxon>Hyoscyameae</taxon>
        <taxon>Anisodus</taxon>
    </lineage>
</organism>
<name>A0A9Q1MQP7_9SOLA</name>
<accession>A0A9Q1MQP7</accession>
<gene>
    <name evidence="2" type="ORF">K7X08_011783</name>
</gene>
<dbReference type="AlphaFoldDB" id="A0A9Q1MQP7"/>
<keyword evidence="3" id="KW-1185">Reference proteome</keyword>
<evidence type="ECO:0000256" key="1">
    <source>
        <dbReference type="SAM" id="SignalP"/>
    </source>
</evidence>
<evidence type="ECO:0000313" key="2">
    <source>
        <dbReference type="EMBL" id="KAJ8562492.1"/>
    </source>
</evidence>
<keyword evidence="1" id="KW-0732">Signal</keyword>
<protein>
    <submittedName>
        <fullName evidence="2">Uncharacterized protein</fullName>
    </submittedName>
</protein>
<proteinExistence type="predicted"/>
<comment type="caution">
    <text evidence="2">The sequence shown here is derived from an EMBL/GenBank/DDBJ whole genome shotgun (WGS) entry which is preliminary data.</text>
</comment>
<sequence>MIVNFACMCWILKSDSFLLRILSSFLDWEQYCHLPPVPLHQELEKHLLCTPAHHDLAIYSVCNIWVLFYLQWPDPPPKVYQLLKPRKTLHLLQKN</sequence>
<feature type="chain" id="PRO_5040191528" evidence="1">
    <location>
        <begin position="17"/>
        <end position="95"/>
    </location>
</feature>
<reference evidence="3" key="1">
    <citation type="journal article" date="2023" name="Proc. Natl. Acad. Sci. U.S.A.">
        <title>Genomic and structural basis for evolution of tropane alkaloid biosynthesis.</title>
        <authorList>
            <person name="Wanga Y.-J."/>
            <person name="Taina T."/>
            <person name="Yua J.-Y."/>
            <person name="Lia J."/>
            <person name="Xua B."/>
            <person name="Chenc J."/>
            <person name="D'Auriad J.C."/>
            <person name="Huanga J.-P."/>
            <person name="Huanga S.-X."/>
        </authorList>
    </citation>
    <scope>NUCLEOTIDE SEQUENCE [LARGE SCALE GENOMIC DNA]</scope>
    <source>
        <strain evidence="3">cv. KIB-2019</strain>
    </source>
</reference>
<dbReference type="EMBL" id="JAJAGQ010000005">
    <property type="protein sequence ID" value="KAJ8562492.1"/>
    <property type="molecule type" value="Genomic_DNA"/>
</dbReference>
<evidence type="ECO:0000313" key="3">
    <source>
        <dbReference type="Proteomes" id="UP001152561"/>
    </source>
</evidence>
<feature type="signal peptide" evidence="1">
    <location>
        <begin position="1"/>
        <end position="16"/>
    </location>
</feature>